<proteinExistence type="predicted"/>
<name>A0A0L0P5F5_CANAR</name>
<protein>
    <submittedName>
        <fullName evidence="1">Uncharacterized protein</fullName>
    </submittedName>
</protein>
<reference evidence="2" key="1">
    <citation type="journal article" date="2015" name="BMC Genomics">
        <title>Draft genome of a commonly misdiagnosed multidrug resistant pathogen Candida auris.</title>
        <authorList>
            <person name="Chatterjee S."/>
            <person name="Alampalli S.V."/>
            <person name="Nageshan R.K."/>
            <person name="Chettiar S.T."/>
            <person name="Joshi S."/>
            <person name="Tatu U.S."/>
        </authorList>
    </citation>
    <scope>NUCLEOTIDE SEQUENCE [LARGE SCALE GENOMIC DNA]</scope>
    <source>
        <strain evidence="2">6684</strain>
    </source>
</reference>
<sequence>MDMGINNNVTRLGNQTFIFIFFGGFDTFEGRYFFGVVTSLLIGKL</sequence>
<dbReference type="Proteomes" id="UP000037122">
    <property type="component" value="Unassembled WGS sequence"/>
</dbReference>
<comment type="caution">
    <text evidence="1">The sequence shown here is derived from an EMBL/GenBank/DDBJ whole genome shotgun (WGS) entry which is preliminary data.</text>
</comment>
<evidence type="ECO:0000313" key="1">
    <source>
        <dbReference type="EMBL" id="KNE01276.1"/>
    </source>
</evidence>
<evidence type="ECO:0000313" key="2">
    <source>
        <dbReference type="Proteomes" id="UP000037122"/>
    </source>
</evidence>
<dbReference type="AlphaFoldDB" id="A0A0L0P5F5"/>
<organism evidence="1 2">
    <name type="scientific">Candidozyma auris</name>
    <name type="common">Yeast</name>
    <name type="synonym">Candida auris</name>
    <dbReference type="NCBI Taxonomy" id="498019"/>
    <lineage>
        <taxon>Eukaryota</taxon>
        <taxon>Fungi</taxon>
        <taxon>Dikarya</taxon>
        <taxon>Ascomycota</taxon>
        <taxon>Saccharomycotina</taxon>
        <taxon>Pichiomycetes</taxon>
        <taxon>Metschnikowiaceae</taxon>
        <taxon>Candidozyma</taxon>
    </lineage>
</organism>
<accession>A0A0L0P5F5</accession>
<gene>
    <name evidence="1" type="ORF">QG37_02168</name>
</gene>
<dbReference type="EMBL" id="LGST01000016">
    <property type="protein sequence ID" value="KNE01276.1"/>
    <property type="molecule type" value="Genomic_DNA"/>
</dbReference>